<gene>
    <name evidence="1" type="ORF">CW751_00570</name>
</gene>
<protein>
    <submittedName>
        <fullName evidence="1">Uncharacterized protein</fullName>
    </submittedName>
</protein>
<dbReference type="RefSeq" id="WP_101333011.1">
    <property type="nucleotide sequence ID" value="NZ_PJNI01000001.1"/>
</dbReference>
<comment type="caution">
    <text evidence="1">The sequence shown here is derived from an EMBL/GenBank/DDBJ whole genome shotgun (WGS) entry which is preliminary data.</text>
</comment>
<keyword evidence="2" id="KW-1185">Reference proteome</keyword>
<name>A0A2I0R5M3_9FLAO</name>
<dbReference type="AlphaFoldDB" id="A0A2I0R5M3"/>
<evidence type="ECO:0000313" key="1">
    <source>
        <dbReference type="EMBL" id="PKR81865.1"/>
    </source>
</evidence>
<dbReference type="Proteomes" id="UP000236654">
    <property type="component" value="Unassembled WGS sequence"/>
</dbReference>
<proteinExistence type="predicted"/>
<sequence>MLLLIILISCRKEKNRICEIYESQHGYAIGKVESSVNVPTRVTYNYNIDGVGYSAKLRAYGIGQEDSKMIGRSYLVVFEDNNPDNSHLNTYYRILEESDFMDLVNQFEEEPPVPNWPKKCKN</sequence>
<reference evidence="1 2" key="1">
    <citation type="submission" date="2017-12" db="EMBL/GenBank/DDBJ databases">
        <title>The draft genome sequence of Brumimicrobium saltpan LHR20.</title>
        <authorList>
            <person name="Do Z.-J."/>
            <person name="Luo H.-R."/>
        </authorList>
    </citation>
    <scope>NUCLEOTIDE SEQUENCE [LARGE SCALE GENOMIC DNA]</scope>
    <source>
        <strain evidence="1 2">LHR20</strain>
    </source>
</reference>
<accession>A0A2I0R5M3</accession>
<organism evidence="1 2">
    <name type="scientific">Brumimicrobium salinarum</name>
    <dbReference type="NCBI Taxonomy" id="2058658"/>
    <lineage>
        <taxon>Bacteria</taxon>
        <taxon>Pseudomonadati</taxon>
        <taxon>Bacteroidota</taxon>
        <taxon>Flavobacteriia</taxon>
        <taxon>Flavobacteriales</taxon>
        <taxon>Crocinitomicaceae</taxon>
        <taxon>Brumimicrobium</taxon>
    </lineage>
</organism>
<evidence type="ECO:0000313" key="2">
    <source>
        <dbReference type="Proteomes" id="UP000236654"/>
    </source>
</evidence>
<dbReference type="EMBL" id="PJNI01000001">
    <property type="protein sequence ID" value="PKR81865.1"/>
    <property type="molecule type" value="Genomic_DNA"/>
</dbReference>